<dbReference type="InterPro" id="IPR029787">
    <property type="entry name" value="Nucleotide_cyclase"/>
</dbReference>
<dbReference type="Proteomes" id="UP000051733">
    <property type="component" value="Unassembled WGS sequence"/>
</dbReference>
<reference evidence="3 4" key="1">
    <citation type="journal article" date="2015" name="Genome Announc.">
        <title>Expanding the biotechnology potential of lactobacilli through comparative genomics of 213 strains and associated genera.</title>
        <authorList>
            <person name="Sun Z."/>
            <person name="Harris H.M."/>
            <person name="McCann A."/>
            <person name="Guo C."/>
            <person name="Argimon S."/>
            <person name="Zhang W."/>
            <person name="Yang X."/>
            <person name="Jeffery I.B."/>
            <person name="Cooney J.C."/>
            <person name="Kagawa T.F."/>
            <person name="Liu W."/>
            <person name="Song Y."/>
            <person name="Salvetti E."/>
            <person name="Wrobel A."/>
            <person name="Rasinkangas P."/>
            <person name="Parkhill J."/>
            <person name="Rea M.C."/>
            <person name="O'Sullivan O."/>
            <person name="Ritari J."/>
            <person name="Douillard F.P."/>
            <person name="Paul Ross R."/>
            <person name="Yang R."/>
            <person name="Briner A.E."/>
            <person name="Felis G.E."/>
            <person name="de Vos W.M."/>
            <person name="Barrangou R."/>
            <person name="Klaenhammer T.R."/>
            <person name="Caufield P.W."/>
            <person name="Cui Y."/>
            <person name="Zhang H."/>
            <person name="O'Toole P.W."/>
        </authorList>
    </citation>
    <scope>NUCLEOTIDE SEQUENCE [LARGE SCALE GENOMIC DNA]</scope>
    <source>
        <strain evidence="3 4">DSM 20634</strain>
    </source>
</reference>
<accession>A0A0R2A3N9</accession>
<keyword evidence="1" id="KW-1133">Transmembrane helix</keyword>
<feature type="transmembrane region" description="Helical" evidence="1">
    <location>
        <begin position="72"/>
        <end position="90"/>
    </location>
</feature>
<dbReference type="PROSITE" id="PS50887">
    <property type="entry name" value="GGDEF"/>
    <property type="match status" value="1"/>
</dbReference>
<proteinExistence type="predicted"/>
<feature type="transmembrane region" description="Helical" evidence="1">
    <location>
        <begin position="17"/>
        <end position="35"/>
    </location>
</feature>
<protein>
    <submittedName>
        <fullName evidence="3">Diguanylate cyclase phosphodiesterase domain-containing protein</fullName>
    </submittedName>
</protein>
<evidence type="ECO:0000256" key="1">
    <source>
        <dbReference type="SAM" id="Phobius"/>
    </source>
</evidence>
<dbReference type="GO" id="GO:1902201">
    <property type="term" value="P:negative regulation of bacterial-type flagellum-dependent cell motility"/>
    <property type="evidence" value="ECO:0007669"/>
    <property type="project" value="TreeGrafter"/>
</dbReference>
<dbReference type="GO" id="GO:0005886">
    <property type="term" value="C:plasma membrane"/>
    <property type="evidence" value="ECO:0007669"/>
    <property type="project" value="TreeGrafter"/>
</dbReference>
<gene>
    <name evidence="3" type="ORF">FC26_GL001706</name>
</gene>
<keyword evidence="1" id="KW-0472">Membrane</keyword>
<dbReference type="CDD" id="cd01949">
    <property type="entry name" value="GGDEF"/>
    <property type="match status" value="1"/>
</dbReference>
<dbReference type="InterPro" id="IPR000160">
    <property type="entry name" value="GGDEF_dom"/>
</dbReference>
<keyword evidence="4" id="KW-1185">Reference proteome</keyword>
<dbReference type="AlphaFoldDB" id="A0A0R2A3N9"/>
<dbReference type="GO" id="GO:0052621">
    <property type="term" value="F:diguanylate cyclase activity"/>
    <property type="evidence" value="ECO:0007669"/>
    <property type="project" value="TreeGrafter"/>
</dbReference>
<comment type="caution">
    <text evidence="3">The sequence shown here is derived from an EMBL/GenBank/DDBJ whole genome shotgun (WGS) entry which is preliminary data.</text>
</comment>
<dbReference type="SUPFAM" id="SSF55073">
    <property type="entry name" value="Nucleotide cyclase"/>
    <property type="match status" value="1"/>
</dbReference>
<dbReference type="Gene3D" id="3.30.70.270">
    <property type="match status" value="1"/>
</dbReference>
<name>A0A0R2A3N9_9LACO</name>
<keyword evidence="1" id="KW-0812">Transmembrane</keyword>
<sequence length="356" mass="40868">MWIERESENEFIKRHRYFLLCSLGIAYLALAYMEAQANNLLSRNLTGFHWTYLNMVIVGLFNLILRLRIKPQLVITLLFTMVWGISGMMTSAVSPISVEQTVGLMVVECLIYGFAKQIVARPWLYVITFIVFSFFGLSMGSMLYKGQTAGAWARQILALVVLEGVIILYARLLGKQNERIREFKHRAEFDGLTGCKTFGVFNTDLQDAYQHFTQTRKIYAMYAMDLDHFKQINDTYGHVAGNEVLKTVAHKIKELVDNLDYPAALYRTGGEEFTMLMYEVNPDEARNEAISKMIQAEVAQLNFVFDERQVKITISLGEDIVTANDANYLDLYKRADHFLYTSKHRGRNTITLHGQN</sequence>
<dbReference type="Pfam" id="PF00990">
    <property type="entry name" value="GGDEF"/>
    <property type="match status" value="1"/>
</dbReference>
<dbReference type="PANTHER" id="PTHR45138">
    <property type="entry name" value="REGULATORY COMPONENTS OF SENSORY TRANSDUCTION SYSTEM"/>
    <property type="match status" value="1"/>
</dbReference>
<dbReference type="PATRIC" id="fig|1423813.3.peg.1733"/>
<dbReference type="STRING" id="1423813.FC26_GL001706"/>
<dbReference type="NCBIfam" id="TIGR00254">
    <property type="entry name" value="GGDEF"/>
    <property type="match status" value="1"/>
</dbReference>
<evidence type="ECO:0000313" key="4">
    <source>
        <dbReference type="Proteomes" id="UP000051733"/>
    </source>
</evidence>
<feature type="domain" description="GGDEF" evidence="2">
    <location>
        <begin position="217"/>
        <end position="355"/>
    </location>
</feature>
<feature type="transmembrane region" description="Helical" evidence="1">
    <location>
        <begin position="122"/>
        <end position="144"/>
    </location>
</feature>
<dbReference type="InterPro" id="IPR043128">
    <property type="entry name" value="Rev_trsase/Diguanyl_cyclase"/>
</dbReference>
<evidence type="ECO:0000313" key="3">
    <source>
        <dbReference type="EMBL" id="KRM61629.1"/>
    </source>
</evidence>
<dbReference type="GO" id="GO:0043709">
    <property type="term" value="P:cell adhesion involved in single-species biofilm formation"/>
    <property type="evidence" value="ECO:0007669"/>
    <property type="project" value="TreeGrafter"/>
</dbReference>
<dbReference type="SMART" id="SM00267">
    <property type="entry name" value="GGDEF"/>
    <property type="match status" value="1"/>
</dbReference>
<feature type="transmembrane region" description="Helical" evidence="1">
    <location>
        <begin position="156"/>
        <end position="174"/>
    </location>
</feature>
<organism evidence="3 4">
    <name type="scientific">Paucilactobacillus vaccinostercus DSM 20634</name>
    <dbReference type="NCBI Taxonomy" id="1423813"/>
    <lineage>
        <taxon>Bacteria</taxon>
        <taxon>Bacillati</taxon>
        <taxon>Bacillota</taxon>
        <taxon>Bacilli</taxon>
        <taxon>Lactobacillales</taxon>
        <taxon>Lactobacillaceae</taxon>
        <taxon>Paucilactobacillus</taxon>
    </lineage>
</organism>
<dbReference type="PANTHER" id="PTHR45138:SF9">
    <property type="entry name" value="DIGUANYLATE CYCLASE DGCM-RELATED"/>
    <property type="match status" value="1"/>
</dbReference>
<evidence type="ECO:0000259" key="2">
    <source>
        <dbReference type="PROSITE" id="PS50887"/>
    </source>
</evidence>
<dbReference type="InterPro" id="IPR050469">
    <property type="entry name" value="Diguanylate_Cyclase"/>
</dbReference>
<dbReference type="EMBL" id="AYYY01000025">
    <property type="protein sequence ID" value="KRM61629.1"/>
    <property type="molecule type" value="Genomic_DNA"/>
</dbReference>
<feature type="transmembrane region" description="Helical" evidence="1">
    <location>
        <begin position="47"/>
        <end position="65"/>
    </location>
</feature>